<dbReference type="InterPro" id="IPR058931">
    <property type="entry name" value="SnoaL_6"/>
</dbReference>
<proteinExistence type="predicted"/>
<reference evidence="2" key="2">
    <citation type="submission" date="2023-05" db="EMBL/GenBank/DDBJ databases">
        <authorList>
            <consortium name="Lawrence Berkeley National Laboratory"/>
            <person name="Steindorff A."/>
            <person name="Hensen N."/>
            <person name="Bonometti L."/>
            <person name="Westerberg I."/>
            <person name="Brannstrom I.O."/>
            <person name="Guillou S."/>
            <person name="Cros-Aarteil S."/>
            <person name="Calhoun S."/>
            <person name="Haridas S."/>
            <person name="Kuo A."/>
            <person name="Mondo S."/>
            <person name="Pangilinan J."/>
            <person name="Riley R."/>
            <person name="Labutti K."/>
            <person name="Andreopoulos B."/>
            <person name="Lipzen A."/>
            <person name="Chen C."/>
            <person name="Yanf M."/>
            <person name="Daum C."/>
            <person name="Ng V."/>
            <person name="Clum A."/>
            <person name="Ohm R."/>
            <person name="Martin F."/>
            <person name="Silar P."/>
            <person name="Natvig D."/>
            <person name="Lalanne C."/>
            <person name="Gautier V."/>
            <person name="Ament-Velasquez S.L."/>
            <person name="Kruys A."/>
            <person name="Hutchinson M.I."/>
            <person name="Powell A.J."/>
            <person name="Barry K."/>
            <person name="Miller A.N."/>
            <person name="Grigoriev I.V."/>
            <person name="Debuchy R."/>
            <person name="Gladieux P."/>
            <person name="Thoren M.H."/>
            <person name="Johannesson H."/>
        </authorList>
    </citation>
    <scope>NUCLEOTIDE SEQUENCE</scope>
    <source>
        <strain evidence="2">CBS 990.96</strain>
    </source>
</reference>
<reference evidence="2" key="1">
    <citation type="journal article" date="2023" name="Mol. Phylogenet. Evol.">
        <title>Genome-scale phylogeny and comparative genomics of the fungal order Sordariales.</title>
        <authorList>
            <person name="Hensen N."/>
            <person name="Bonometti L."/>
            <person name="Westerberg I."/>
            <person name="Brannstrom I.O."/>
            <person name="Guillou S."/>
            <person name="Cros-Aarteil S."/>
            <person name="Calhoun S."/>
            <person name="Haridas S."/>
            <person name="Kuo A."/>
            <person name="Mondo S."/>
            <person name="Pangilinan J."/>
            <person name="Riley R."/>
            <person name="LaButti K."/>
            <person name="Andreopoulos B."/>
            <person name="Lipzen A."/>
            <person name="Chen C."/>
            <person name="Yan M."/>
            <person name="Daum C."/>
            <person name="Ng V."/>
            <person name="Clum A."/>
            <person name="Steindorff A."/>
            <person name="Ohm R.A."/>
            <person name="Martin F."/>
            <person name="Silar P."/>
            <person name="Natvig D.O."/>
            <person name="Lalanne C."/>
            <person name="Gautier V."/>
            <person name="Ament-Velasquez S.L."/>
            <person name="Kruys A."/>
            <person name="Hutchinson M.I."/>
            <person name="Powell A.J."/>
            <person name="Barry K."/>
            <person name="Miller A.N."/>
            <person name="Grigoriev I.V."/>
            <person name="Debuchy R."/>
            <person name="Gladieux P."/>
            <person name="Hiltunen Thoren M."/>
            <person name="Johannesson H."/>
        </authorList>
    </citation>
    <scope>NUCLEOTIDE SEQUENCE</scope>
    <source>
        <strain evidence="2">CBS 990.96</strain>
    </source>
</reference>
<evidence type="ECO:0000313" key="2">
    <source>
        <dbReference type="EMBL" id="KAK4225235.1"/>
    </source>
</evidence>
<evidence type="ECO:0000259" key="1">
    <source>
        <dbReference type="Pfam" id="PF26528"/>
    </source>
</evidence>
<dbReference type="Proteomes" id="UP001301958">
    <property type="component" value="Unassembled WGS sequence"/>
</dbReference>
<evidence type="ECO:0000313" key="3">
    <source>
        <dbReference type="Proteomes" id="UP001301958"/>
    </source>
</evidence>
<sequence length="179" mass="20143">MASTSKKQITNHLKTLYSSYRDTTDIDAKGLFFSTECMQICRPNPSYAATNRETIVRYVREASEGGVGGESSLPSKEGWTARALRDDEFGFGGDDEAVTAPLGLKVSELKDKAMKEGWVGLRVDLWFYDEVRQSEKAGHGVLVKVQYWWRKEGGEWMQILHDIMYMGVLDGSQGTEVEE</sequence>
<protein>
    <recommendedName>
        <fullName evidence="1">SnoaL-like domain-containing protein</fullName>
    </recommendedName>
</protein>
<accession>A0AAN7BL11</accession>
<keyword evidence="3" id="KW-1185">Reference proteome</keyword>
<comment type="caution">
    <text evidence="2">The sequence shown here is derived from an EMBL/GenBank/DDBJ whole genome shotgun (WGS) entry which is preliminary data.</text>
</comment>
<name>A0AAN7BL11_9PEZI</name>
<dbReference type="Pfam" id="PF26528">
    <property type="entry name" value="SnoaL_6"/>
    <property type="match status" value="1"/>
</dbReference>
<dbReference type="EMBL" id="MU865372">
    <property type="protein sequence ID" value="KAK4225235.1"/>
    <property type="molecule type" value="Genomic_DNA"/>
</dbReference>
<organism evidence="2 3">
    <name type="scientific">Podospora fimiseda</name>
    <dbReference type="NCBI Taxonomy" id="252190"/>
    <lineage>
        <taxon>Eukaryota</taxon>
        <taxon>Fungi</taxon>
        <taxon>Dikarya</taxon>
        <taxon>Ascomycota</taxon>
        <taxon>Pezizomycotina</taxon>
        <taxon>Sordariomycetes</taxon>
        <taxon>Sordariomycetidae</taxon>
        <taxon>Sordariales</taxon>
        <taxon>Podosporaceae</taxon>
        <taxon>Podospora</taxon>
    </lineage>
</organism>
<dbReference type="AlphaFoldDB" id="A0AAN7BL11"/>
<gene>
    <name evidence="2" type="ORF">QBC38DRAFT_483600</name>
</gene>
<feature type="domain" description="SnoaL-like" evidence="1">
    <location>
        <begin position="4"/>
        <end position="173"/>
    </location>
</feature>